<dbReference type="PROSITE" id="PS50011">
    <property type="entry name" value="PROTEIN_KINASE_DOM"/>
    <property type="match status" value="1"/>
</dbReference>
<dbReference type="SUPFAM" id="SSF56112">
    <property type="entry name" value="Protein kinase-like (PK-like)"/>
    <property type="match status" value="1"/>
</dbReference>
<keyword evidence="2" id="KW-0808">Transferase</keyword>
<dbReference type="Pfam" id="PF00069">
    <property type="entry name" value="Pkinase"/>
    <property type="match status" value="1"/>
</dbReference>
<gene>
    <name evidence="2" type="ORF">KFL_003220070</name>
</gene>
<dbReference type="EMBL" id="DF237271">
    <property type="protein sequence ID" value="GAQ86945.1"/>
    <property type="molecule type" value="Genomic_DNA"/>
</dbReference>
<keyword evidence="3" id="KW-1185">Reference proteome</keyword>
<sequence>MSGNRVHDFASSPRSVLHEDIEKGPKDVVTGRRIKKSYRTPKTATDPEEIQVTGDFVDETGHELANGWVLGKKLGQGMQGSIYLLKDKEGNDAGRVFKEVNNKKAGKATGNLVGLEREWAIGRKLNLLDEDDGFLEGFMQTGSKVLDKDGSFMGMVLEKLNGGDVLKRLEDTKFNDVDYILAMVMQVLRALNRAHHAIGFRHGDMRIHNVMEHFVTMESNKGDEPAGPDNFGERVDLRGLHFKIIDYGHAVAEHEKATDHDKRHKAQRFHMPKIPTFSLEKVYRWVFREKGDVWRFMRSIGQACEGRVWRKQDALKVKLLLRLISKTTGYHHSVQFADSKESGEQKKSLIEKLLSVGSRLFFFKWLNIMLRAYIFPGHPTMSAAEALQYMQEQRDKIGLSEREFPCGTLAWGANQIG</sequence>
<dbReference type="GO" id="GO:0005524">
    <property type="term" value="F:ATP binding"/>
    <property type="evidence" value="ECO:0007669"/>
    <property type="project" value="InterPro"/>
</dbReference>
<dbReference type="Proteomes" id="UP000054558">
    <property type="component" value="Unassembled WGS sequence"/>
</dbReference>
<feature type="domain" description="Protein kinase" evidence="1">
    <location>
        <begin position="68"/>
        <end position="381"/>
    </location>
</feature>
<dbReference type="GO" id="GO:0004672">
    <property type="term" value="F:protein kinase activity"/>
    <property type="evidence" value="ECO:0007669"/>
    <property type="project" value="InterPro"/>
</dbReference>
<dbReference type="AlphaFoldDB" id="A0A1Y1I7K2"/>
<evidence type="ECO:0000313" key="3">
    <source>
        <dbReference type="Proteomes" id="UP000054558"/>
    </source>
</evidence>
<organism evidence="2 3">
    <name type="scientific">Klebsormidium nitens</name>
    <name type="common">Green alga</name>
    <name type="synonym">Ulothrix nitens</name>
    <dbReference type="NCBI Taxonomy" id="105231"/>
    <lineage>
        <taxon>Eukaryota</taxon>
        <taxon>Viridiplantae</taxon>
        <taxon>Streptophyta</taxon>
        <taxon>Klebsormidiophyceae</taxon>
        <taxon>Klebsormidiales</taxon>
        <taxon>Klebsormidiaceae</taxon>
        <taxon>Klebsormidium</taxon>
    </lineage>
</organism>
<protein>
    <submittedName>
        <fullName evidence="2">Protein kinase-like superfamily protein</fullName>
    </submittedName>
</protein>
<dbReference type="Gene3D" id="1.10.510.10">
    <property type="entry name" value="Transferase(Phosphotransferase) domain 1"/>
    <property type="match status" value="1"/>
</dbReference>
<evidence type="ECO:0000259" key="1">
    <source>
        <dbReference type="PROSITE" id="PS50011"/>
    </source>
</evidence>
<dbReference type="InterPro" id="IPR011009">
    <property type="entry name" value="Kinase-like_dom_sf"/>
</dbReference>
<keyword evidence="2" id="KW-0418">Kinase</keyword>
<dbReference type="InterPro" id="IPR000719">
    <property type="entry name" value="Prot_kinase_dom"/>
</dbReference>
<reference evidence="2 3" key="1">
    <citation type="journal article" date="2014" name="Nat. Commun.">
        <title>Klebsormidium flaccidum genome reveals primary factors for plant terrestrial adaptation.</title>
        <authorList>
            <person name="Hori K."/>
            <person name="Maruyama F."/>
            <person name="Fujisawa T."/>
            <person name="Togashi T."/>
            <person name="Yamamoto N."/>
            <person name="Seo M."/>
            <person name="Sato S."/>
            <person name="Yamada T."/>
            <person name="Mori H."/>
            <person name="Tajima N."/>
            <person name="Moriyama T."/>
            <person name="Ikeuchi M."/>
            <person name="Watanabe M."/>
            <person name="Wada H."/>
            <person name="Kobayashi K."/>
            <person name="Saito M."/>
            <person name="Masuda T."/>
            <person name="Sasaki-Sekimoto Y."/>
            <person name="Mashiguchi K."/>
            <person name="Awai K."/>
            <person name="Shimojima M."/>
            <person name="Masuda S."/>
            <person name="Iwai M."/>
            <person name="Nobusawa T."/>
            <person name="Narise T."/>
            <person name="Kondo S."/>
            <person name="Saito H."/>
            <person name="Sato R."/>
            <person name="Murakawa M."/>
            <person name="Ihara Y."/>
            <person name="Oshima-Yamada Y."/>
            <person name="Ohtaka K."/>
            <person name="Satoh M."/>
            <person name="Sonobe K."/>
            <person name="Ishii M."/>
            <person name="Ohtani R."/>
            <person name="Kanamori-Sato M."/>
            <person name="Honoki R."/>
            <person name="Miyazaki D."/>
            <person name="Mochizuki H."/>
            <person name="Umetsu J."/>
            <person name="Higashi K."/>
            <person name="Shibata D."/>
            <person name="Kamiya Y."/>
            <person name="Sato N."/>
            <person name="Nakamura Y."/>
            <person name="Tabata S."/>
            <person name="Ida S."/>
            <person name="Kurokawa K."/>
            <person name="Ohta H."/>
        </authorList>
    </citation>
    <scope>NUCLEOTIDE SEQUENCE [LARGE SCALE GENOMIC DNA]</scope>
    <source>
        <strain evidence="2 3">NIES-2285</strain>
    </source>
</reference>
<dbReference type="SMART" id="SM00220">
    <property type="entry name" value="S_TKc"/>
    <property type="match status" value="1"/>
</dbReference>
<name>A0A1Y1I7K2_KLENI</name>
<accession>A0A1Y1I7K2</accession>
<evidence type="ECO:0000313" key="2">
    <source>
        <dbReference type="EMBL" id="GAQ86945.1"/>
    </source>
</evidence>
<dbReference type="OrthoDB" id="505340at2759"/>
<proteinExistence type="predicted"/>